<dbReference type="InterPro" id="IPR002758">
    <property type="entry name" value="Cation_antiport_E"/>
</dbReference>
<evidence type="ECO:0000256" key="1">
    <source>
        <dbReference type="SAM" id="Phobius"/>
    </source>
</evidence>
<reference evidence="3" key="1">
    <citation type="submission" date="2018-09" db="EMBL/GenBank/DDBJ databases">
        <title>Complete genome sequence of thermophilic cyanobacteria strain Thermosynechococcus elongatus PKUAC-SCTE542.</title>
        <authorList>
            <person name="Liang Y."/>
            <person name="Tang J."/>
            <person name="Daroch M."/>
        </authorList>
    </citation>
    <scope>NUCLEOTIDE SEQUENCE [LARGE SCALE GENOMIC DNA]</scope>
    <source>
        <strain evidence="3">E542</strain>
    </source>
</reference>
<gene>
    <name evidence="2" type="ORF">D3A95_10985</name>
</gene>
<sequence length="129" mass="14789">MNYLNFALRLTIWLLLTADFGLVNLAIGILVSLLLPQGQGGVATLRQWLSTLRKVAMAVPRAYIEAIEMMVRPHRHEAIVREPVDPTRAPGLIFLDIFTITFTPKTIVLHYDEEGWFEVHQLVERRPEK</sequence>
<keyword evidence="1" id="KW-0812">Transmembrane</keyword>
<feature type="transmembrane region" description="Helical" evidence="1">
    <location>
        <begin position="12"/>
        <end position="35"/>
    </location>
</feature>
<dbReference type="GO" id="GO:0016020">
    <property type="term" value="C:membrane"/>
    <property type="evidence" value="ECO:0007669"/>
    <property type="project" value="InterPro"/>
</dbReference>
<organism evidence="2 3">
    <name type="scientific">Thermosynechococcus sichuanensis E542</name>
    <dbReference type="NCBI Taxonomy" id="2016101"/>
    <lineage>
        <taxon>Bacteria</taxon>
        <taxon>Bacillati</taxon>
        <taxon>Cyanobacteriota</taxon>
        <taxon>Cyanophyceae</taxon>
        <taxon>Acaryochloridales</taxon>
        <taxon>Thermosynechococcaceae</taxon>
        <taxon>Thermosynechococcus</taxon>
        <taxon>Thermosynechococcus sichuanensis</taxon>
    </lineage>
</organism>
<name>A0A7D6J0V4_9CYAN</name>
<evidence type="ECO:0000313" key="2">
    <source>
        <dbReference type="EMBL" id="QLL29456.1"/>
    </source>
</evidence>
<dbReference type="Pfam" id="PF01899">
    <property type="entry name" value="MNHE"/>
    <property type="match status" value="1"/>
</dbReference>
<dbReference type="EMBL" id="CP032152">
    <property type="protein sequence ID" value="QLL29456.1"/>
    <property type="molecule type" value="Genomic_DNA"/>
</dbReference>
<keyword evidence="1" id="KW-1133">Transmembrane helix</keyword>
<keyword evidence="1" id="KW-0472">Membrane</keyword>
<proteinExistence type="predicted"/>
<dbReference type="Proteomes" id="UP000261812">
    <property type="component" value="Chromosome"/>
</dbReference>
<dbReference type="GO" id="GO:0008324">
    <property type="term" value="F:monoatomic cation transmembrane transporter activity"/>
    <property type="evidence" value="ECO:0007669"/>
    <property type="project" value="InterPro"/>
</dbReference>
<accession>A0A7D6J0V4</accession>
<dbReference type="RefSeq" id="WP_181495023.1">
    <property type="nucleotide sequence ID" value="NZ_CP032152.1"/>
</dbReference>
<evidence type="ECO:0000313" key="3">
    <source>
        <dbReference type="Proteomes" id="UP000261812"/>
    </source>
</evidence>
<dbReference type="KEGG" id="tsq:D3A95_10985"/>
<dbReference type="AlphaFoldDB" id="A0A7D6J0V4"/>
<protein>
    <submittedName>
        <fullName evidence="2">Na+/H+ antiporter subunit E</fullName>
    </submittedName>
</protein>
<keyword evidence="3" id="KW-1185">Reference proteome</keyword>